<feature type="signal peptide" evidence="2">
    <location>
        <begin position="1"/>
        <end position="22"/>
    </location>
</feature>
<feature type="chain" id="PRO_5023150054" evidence="2">
    <location>
        <begin position="23"/>
        <end position="139"/>
    </location>
</feature>
<protein>
    <submittedName>
        <fullName evidence="3">Uncharacterized protein</fullName>
    </submittedName>
</protein>
<organism evidence="3 4">
    <name type="scientific">Sphingobacterium phlebotomi</name>
    <dbReference type="NCBI Taxonomy" id="2605433"/>
    <lineage>
        <taxon>Bacteria</taxon>
        <taxon>Pseudomonadati</taxon>
        <taxon>Bacteroidota</taxon>
        <taxon>Sphingobacteriia</taxon>
        <taxon>Sphingobacteriales</taxon>
        <taxon>Sphingobacteriaceae</taxon>
        <taxon>Sphingobacterium</taxon>
    </lineage>
</organism>
<dbReference type="RefSeq" id="WP_148919917.1">
    <property type="nucleotide sequence ID" value="NZ_VTAV01000010.1"/>
</dbReference>
<accession>A0A5D4H4E0</accession>
<feature type="region of interest" description="Disordered" evidence="1">
    <location>
        <begin position="57"/>
        <end position="108"/>
    </location>
</feature>
<evidence type="ECO:0000313" key="4">
    <source>
        <dbReference type="Proteomes" id="UP000322362"/>
    </source>
</evidence>
<keyword evidence="4" id="KW-1185">Reference proteome</keyword>
<gene>
    <name evidence="3" type="ORF">FXV77_14350</name>
</gene>
<evidence type="ECO:0000313" key="3">
    <source>
        <dbReference type="EMBL" id="TYR35123.1"/>
    </source>
</evidence>
<reference evidence="3 4" key="1">
    <citation type="submission" date="2019-08" db="EMBL/GenBank/DDBJ databases">
        <title>Phlebobacter frassis gen. nov. sp. nov., a new member of family Sphingobacteriaceae isolated from sand fly rearing media.</title>
        <authorList>
            <person name="Kakumanu M.L."/>
            <person name="Marayati B.F."/>
            <person name="Wada-Katsumata A."/>
            <person name="Wasserberg G."/>
            <person name="Schal C."/>
            <person name="Apperson C.S."/>
            <person name="Ponnusamy L."/>
        </authorList>
    </citation>
    <scope>NUCLEOTIDE SEQUENCE [LARGE SCALE GENOMIC DNA]</scope>
    <source>
        <strain evidence="3 4">SSI9</strain>
    </source>
</reference>
<dbReference type="AlphaFoldDB" id="A0A5D4H4E0"/>
<comment type="caution">
    <text evidence="3">The sequence shown here is derived from an EMBL/GenBank/DDBJ whole genome shotgun (WGS) entry which is preliminary data.</text>
</comment>
<evidence type="ECO:0000256" key="2">
    <source>
        <dbReference type="SAM" id="SignalP"/>
    </source>
</evidence>
<sequence length="139" mass="14746">MKTPSLFTLILAFLAIGMSANASVMDKKKGKNKGNTEEAVEPAATLVFSAWYFNGSVSNDPTDPDNYTSTPPSTPCDQLPEQICEISAPASGGKPDMAAPVPGTSGQTVLSQIQDAHDSLNNEDREPTLNETVQAFRSL</sequence>
<dbReference type="Proteomes" id="UP000322362">
    <property type="component" value="Unassembled WGS sequence"/>
</dbReference>
<dbReference type="EMBL" id="VTAV01000010">
    <property type="protein sequence ID" value="TYR35123.1"/>
    <property type="molecule type" value="Genomic_DNA"/>
</dbReference>
<feature type="compositionally biased region" description="Polar residues" evidence="1">
    <location>
        <begin position="57"/>
        <end position="71"/>
    </location>
</feature>
<keyword evidence="2" id="KW-0732">Signal</keyword>
<evidence type="ECO:0000256" key="1">
    <source>
        <dbReference type="SAM" id="MobiDB-lite"/>
    </source>
</evidence>
<name>A0A5D4H4E0_9SPHI</name>
<proteinExistence type="predicted"/>